<evidence type="ECO:0000256" key="3">
    <source>
        <dbReference type="ARBA" id="ARBA00022475"/>
    </source>
</evidence>
<accession>A0A0J8GAS4</accession>
<feature type="transmembrane region" description="Helical" evidence="9">
    <location>
        <begin position="220"/>
        <end position="241"/>
    </location>
</feature>
<dbReference type="GO" id="GO:0005886">
    <property type="term" value="C:plasma membrane"/>
    <property type="evidence" value="ECO:0007669"/>
    <property type="project" value="UniProtKB-SubCell"/>
</dbReference>
<dbReference type="InterPro" id="IPR013853">
    <property type="entry name" value="EIIC-GAT"/>
</dbReference>
<evidence type="ECO:0000256" key="5">
    <source>
        <dbReference type="ARBA" id="ARBA00022683"/>
    </source>
</evidence>
<dbReference type="InterPro" id="IPR004703">
    <property type="entry name" value="PTS_sugar-sp_permease"/>
</dbReference>
<feature type="transmembrane region" description="Helical" evidence="9">
    <location>
        <begin position="292"/>
        <end position="323"/>
    </location>
</feature>
<feature type="transmembrane region" description="Helical" evidence="9">
    <location>
        <begin position="136"/>
        <end position="158"/>
    </location>
</feature>
<evidence type="ECO:0000313" key="11">
    <source>
        <dbReference type="EMBL" id="KMT59740.1"/>
    </source>
</evidence>
<evidence type="ECO:0000313" key="12">
    <source>
        <dbReference type="Proteomes" id="UP000052258"/>
    </source>
</evidence>
<dbReference type="PROSITE" id="PS51104">
    <property type="entry name" value="PTS_EIIC_TYPE_2"/>
    <property type="match status" value="1"/>
</dbReference>
<keyword evidence="3" id="KW-1003">Cell membrane</keyword>
<feature type="transmembrane region" description="Helical" evidence="9">
    <location>
        <begin position="329"/>
        <end position="348"/>
    </location>
</feature>
<organism evidence="11 12">
    <name type="scientific">Listeria fleischmannii 1991</name>
    <dbReference type="NCBI Taxonomy" id="1430899"/>
    <lineage>
        <taxon>Bacteria</taxon>
        <taxon>Bacillati</taxon>
        <taxon>Bacillota</taxon>
        <taxon>Bacilli</taxon>
        <taxon>Bacillales</taxon>
        <taxon>Listeriaceae</taxon>
        <taxon>Listeria</taxon>
    </lineage>
</organism>
<dbReference type="Proteomes" id="UP000052258">
    <property type="component" value="Unassembled WGS sequence"/>
</dbReference>
<feature type="transmembrane region" description="Helical" evidence="9">
    <location>
        <begin position="38"/>
        <end position="60"/>
    </location>
</feature>
<comment type="caution">
    <text evidence="11">The sequence shown here is derived from an EMBL/GenBank/DDBJ whole genome shotgun (WGS) entry which is preliminary data.</text>
</comment>
<feature type="domain" description="PTS EIIC type-2" evidence="10">
    <location>
        <begin position="8"/>
        <end position="435"/>
    </location>
</feature>
<keyword evidence="4" id="KW-0762">Sugar transport</keyword>
<feature type="transmembrane region" description="Helical" evidence="9">
    <location>
        <begin position="178"/>
        <end position="199"/>
    </location>
</feature>
<feature type="transmembrane region" description="Helical" evidence="9">
    <location>
        <begin position="93"/>
        <end position="115"/>
    </location>
</feature>
<sequence>MDSLQNVIQFVLNLGAAVFVPALMIIIGLIVRMKARDAFSAGIILGVAFLGMNIVIGFMIEALTPAAQSLAERTGIGLTILDGGWTSMATLAWAWPLAFLMFPVQLGINALMLILNRTKTLNVDLWNVWGKILTAVLIYGVTQNYYLAFLVAGIQIVVELLLSDANQRQIQELNGIPGVTVSHGMMIFCVFLMPFDWLLKKIPVLRKDMDANALKEKIGIFAENHVMGFIIGGLLGIAAGYDVPKILMLAMQSAAALTLFPMVAKLFMQALSPLSDGISEFMKKKFKNRELFIGLDWPILAGCSEVWVAVVIMVPVTLLFSFILPGNGVLPFAGILNISLCAPALVVTGGNLLRMTILGIITTPVFLYVATFFADTITKLARSTGAISLKPGQEITWSTLEYPVFRFIMAEATKPTVIGLVLVVGWLILLIFYLKVMKKRTRQFEEADVK</sequence>
<keyword evidence="2" id="KW-0813">Transport</keyword>
<evidence type="ECO:0000256" key="7">
    <source>
        <dbReference type="ARBA" id="ARBA00022989"/>
    </source>
</evidence>
<keyword evidence="7 9" id="KW-1133">Transmembrane helix</keyword>
<dbReference type="PIRSF" id="PIRSF006304">
    <property type="entry name" value="GatC"/>
    <property type="match status" value="1"/>
</dbReference>
<dbReference type="OrthoDB" id="9787936at2"/>
<reference evidence="11 12" key="1">
    <citation type="journal article" date="2015" name="Genome Biol. Evol.">
        <title>Comparative Genomics of Listeria Sensu Lato: Genus-Wide Differences in Evolutionary Dynamics and the Progressive Gain of Complex, Potentially Pathogenicity-Related Traits through Lateral Gene Transfer.</title>
        <authorList>
            <person name="Chiara M."/>
            <person name="Caruso M."/>
            <person name="D'Erchia A.M."/>
            <person name="Manzari C."/>
            <person name="Fraccalvieri R."/>
            <person name="Goffredo E."/>
            <person name="Latorre L."/>
            <person name="Miccolupo A."/>
            <person name="Padalino I."/>
            <person name="Santagada G."/>
            <person name="Chiocco D."/>
            <person name="Pesole G."/>
            <person name="Horner D.S."/>
            <person name="Parisi A."/>
        </authorList>
    </citation>
    <scope>NUCLEOTIDE SEQUENCE [LARGE SCALE GENOMIC DNA]</scope>
    <source>
        <strain evidence="11 12">1991</strain>
    </source>
</reference>
<keyword evidence="6 9" id="KW-0812">Transmembrane</keyword>
<dbReference type="EMBL" id="AZHO01000014">
    <property type="protein sequence ID" value="KMT59740.1"/>
    <property type="molecule type" value="Genomic_DNA"/>
</dbReference>
<evidence type="ECO:0000259" key="10">
    <source>
        <dbReference type="PROSITE" id="PS51104"/>
    </source>
</evidence>
<dbReference type="Pfam" id="PF03611">
    <property type="entry name" value="EIIC-GAT"/>
    <property type="match status" value="1"/>
</dbReference>
<dbReference type="InterPro" id="IPR013014">
    <property type="entry name" value="PTS_EIIC_2"/>
</dbReference>
<proteinExistence type="predicted"/>
<evidence type="ECO:0000256" key="4">
    <source>
        <dbReference type="ARBA" id="ARBA00022597"/>
    </source>
</evidence>
<keyword evidence="8 9" id="KW-0472">Membrane</keyword>
<dbReference type="PANTHER" id="PTHR37324:SF2">
    <property type="entry name" value="PTS SYSTEM GALACTITOL-SPECIFIC EIIC COMPONENT"/>
    <property type="match status" value="1"/>
</dbReference>
<dbReference type="PANTHER" id="PTHR37324">
    <property type="entry name" value="PTS SYSTEM GALACTITOL-SPECIFIC EIIC COMPONENT"/>
    <property type="match status" value="1"/>
</dbReference>
<feature type="transmembrane region" description="Helical" evidence="9">
    <location>
        <begin position="355"/>
        <end position="374"/>
    </location>
</feature>
<feature type="transmembrane region" description="Helical" evidence="9">
    <location>
        <begin position="247"/>
        <end position="271"/>
    </location>
</feature>
<dbReference type="PATRIC" id="fig|1430899.3.peg.1466"/>
<name>A0A0J8GAS4_9LIST</name>
<dbReference type="GO" id="GO:0009401">
    <property type="term" value="P:phosphoenolpyruvate-dependent sugar phosphotransferase system"/>
    <property type="evidence" value="ECO:0007669"/>
    <property type="project" value="UniProtKB-KW"/>
</dbReference>
<protein>
    <submittedName>
        <fullName evidence="11">PTS system galactitol-specific, IIC component</fullName>
    </submittedName>
</protein>
<evidence type="ECO:0000256" key="6">
    <source>
        <dbReference type="ARBA" id="ARBA00022692"/>
    </source>
</evidence>
<dbReference type="GO" id="GO:0015577">
    <property type="term" value="F:galactitol transmembrane transporter activity"/>
    <property type="evidence" value="ECO:0007669"/>
    <property type="project" value="InterPro"/>
</dbReference>
<evidence type="ECO:0000256" key="1">
    <source>
        <dbReference type="ARBA" id="ARBA00004651"/>
    </source>
</evidence>
<feature type="transmembrane region" description="Helical" evidence="9">
    <location>
        <begin position="416"/>
        <end position="434"/>
    </location>
</feature>
<keyword evidence="12" id="KW-1185">Reference proteome</keyword>
<dbReference type="AlphaFoldDB" id="A0A0J8GAS4"/>
<keyword evidence="5" id="KW-0598">Phosphotransferase system</keyword>
<feature type="transmembrane region" description="Helical" evidence="9">
    <location>
        <begin position="6"/>
        <end position="31"/>
    </location>
</feature>
<evidence type="ECO:0000256" key="8">
    <source>
        <dbReference type="ARBA" id="ARBA00023136"/>
    </source>
</evidence>
<evidence type="ECO:0000256" key="9">
    <source>
        <dbReference type="SAM" id="Phobius"/>
    </source>
</evidence>
<evidence type="ECO:0000256" key="2">
    <source>
        <dbReference type="ARBA" id="ARBA00022448"/>
    </source>
</evidence>
<gene>
    <name evidence="11" type="ORF">X560_1269</name>
</gene>
<comment type="subcellular location">
    <subcellularLocation>
        <location evidence="1">Cell membrane</location>
        <topology evidence="1">Multi-pass membrane protein</topology>
    </subcellularLocation>
</comment>
<dbReference type="RefSeq" id="WP_007473491.1">
    <property type="nucleotide sequence ID" value="NZ_KQ130615.1"/>
</dbReference>